<reference evidence="2 3" key="1">
    <citation type="journal article" date="2013" name="Int. J. Syst. Evol. Microbiol.">
        <title>Kordia antarctica sp. nov., isolated from Antarctic seawater.</title>
        <authorList>
            <person name="Baek K."/>
            <person name="Choi A."/>
            <person name="Kang I."/>
            <person name="Lee K."/>
            <person name="Cho J.C."/>
        </authorList>
    </citation>
    <scope>NUCLEOTIDE SEQUENCE [LARGE SCALE GENOMIC DNA]</scope>
    <source>
        <strain evidence="2 3">IMCC3317</strain>
    </source>
</reference>
<sequence length="230" mass="26476">METATKQNLKEIIITVIVIVILTASGIHFLRKHANKEGRELMLSMNKVSSIHADKGIKDCYNIDDWQEGRLVILNDEIQEYKEQHEVIFLKLYTYHYTSSTLFLIFSILSALTVFLITQDGWNGTSHSIKVLFLVFMSLTSFFGISASTFDQKVSIGQNGNAYINYDNLQKELMNYCATNADIKGDSITFIKIHSSVINRMTKLHDFYLEFEKQSVDTNKMFSLEKKEEE</sequence>
<dbReference type="EMBL" id="CP019288">
    <property type="protein sequence ID" value="QHI37827.1"/>
    <property type="molecule type" value="Genomic_DNA"/>
</dbReference>
<keyword evidence="1" id="KW-0472">Membrane</keyword>
<protein>
    <recommendedName>
        <fullName evidence="4">SMODS and SLOG-associating 2TM effector domain-containing protein</fullName>
    </recommendedName>
</protein>
<evidence type="ECO:0000256" key="1">
    <source>
        <dbReference type="SAM" id="Phobius"/>
    </source>
</evidence>
<feature type="transmembrane region" description="Helical" evidence="1">
    <location>
        <begin position="101"/>
        <end position="119"/>
    </location>
</feature>
<keyword evidence="1" id="KW-0812">Transmembrane</keyword>
<proteinExistence type="predicted"/>
<evidence type="ECO:0008006" key="4">
    <source>
        <dbReference type="Google" id="ProtNLM"/>
    </source>
</evidence>
<accession>A0A7L4ZMW7</accession>
<dbReference type="RefSeq" id="WP_160130417.1">
    <property type="nucleotide sequence ID" value="NZ_CP019288.1"/>
</dbReference>
<organism evidence="2 3">
    <name type="scientific">Kordia antarctica</name>
    <dbReference type="NCBI Taxonomy" id="1218801"/>
    <lineage>
        <taxon>Bacteria</taxon>
        <taxon>Pseudomonadati</taxon>
        <taxon>Bacteroidota</taxon>
        <taxon>Flavobacteriia</taxon>
        <taxon>Flavobacteriales</taxon>
        <taxon>Flavobacteriaceae</taxon>
        <taxon>Kordia</taxon>
    </lineage>
</organism>
<keyword evidence="1" id="KW-1133">Transmembrane helix</keyword>
<gene>
    <name evidence="2" type="ORF">IMCC3317_32100</name>
</gene>
<dbReference type="OrthoDB" id="1432599at2"/>
<dbReference type="Proteomes" id="UP000464657">
    <property type="component" value="Chromosome"/>
</dbReference>
<feature type="transmembrane region" description="Helical" evidence="1">
    <location>
        <begin position="131"/>
        <end position="150"/>
    </location>
</feature>
<keyword evidence="3" id="KW-1185">Reference proteome</keyword>
<dbReference type="AlphaFoldDB" id="A0A7L4ZMW7"/>
<name>A0A7L4ZMW7_9FLAO</name>
<evidence type="ECO:0000313" key="3">
    <source>
        <dbReference type="Proteomes" id="UP000464657"/>
    </source>
</evidence>
<feature type="transmembrane region" description="Helical" evidence="1">
    <location>
        <begin position="12"/>
        <end position="30"/>
    </location>
</feature>
<evidence type="ECO:0000313" key="2">
    <source>
        <dbReference type="EMBL" id="QHI37827.1"/>
    </source>
</evidence>
<dbReference type="KEGG" id="kan:IMCC3317_32100"/>